<keyword evidence="7" id="KW-0472">Membrane</keyword>
<evidence type="ECO:0000256" key="10">
    <source>
        <dbReference type="ARBA" id="ARBA00049715"/>
    </source>
</evidence>
<gene>
    <name evidence="13" type="ORF">LAZ67_23000936</name>
</gene>
<organism evidence="13 14">
    <name type="scientific">Cordylochernes scorpioides</name>
    <dbReference type="NCBI Taxonomy" id="51811"/>
    <lineage>
        <taxon>Eukaryota</taxon>
        <taxon>Metazoa</taxon>
        <taxon>Ecdysozoa</taxon>
        <taxon>Arthropoda</taxon>
        <taxon>Chelicerata</taxon>
        <taxon>Arachnida</taxon>
        <taxon>Pseudoscorpiones</taxon>
        <taxon>Cheliferoidea</taxon>
        <taxon>Chernetidae</taxon>
        <taxon>Cordylochernes</taxon>
    </lineage>
</organism>
<evidence type="ECO:0000256" key="6">
    <source>
        <dbReference type="ARBA" id="ARBA00023043"/>
    </source>
</evidence>
<keyword evidence="4" id="KW-0677">Repeat</keyword>
<dbReference type="Proteomes" id="UP001235939">
    <property type="component" value="Chromosome 23"/>
</dbReference>
<sequence>MRRKPEANIDPDLHDTFLLSAVIELLELWLSFCEEISFSLQSQPWALLDRFECLFILQVNLYLYEESISTSDTACSTLTKANTPKSVCRAKTMYYSGANTVTGPHPRYFPGTTNFWEAFPYPPPGESGCTALHHAATEGHAEVAALLLEQGAFPDPQDEMHGNTPLHEAAWKGFSTTLEVLCKHRANPYILNKGGFSPLHLACQNGHNQSCRVILLAGCRPDIPNNLSRSHSEPSYCLPGFGGGPGVVNPTPPIEQFLAQRGFWERGDELQYAPLEHPTHALLDSGPEIWLANPSFEYSHSGDIH</sequence>
<comment type="similarity">
    <text evidence="9">Belongs to the cationic peptide 01 (latrotoxin) family. 03 (alpha-latrotoxin) subfamily.</text>
</comment>
<evidence type="ECO:0000256" key="8">
    <source>
        <dbReference type="ARBA" id="ARBA00023298"/>
    </source>
</evidence>
<dbReference type="PROSITE" id="PS50297">
    <property type="entry name" value="ANK_REP_REGION"/>
    <property type="match status" value="2"/>
</dbReference>
<evidence type="ECO:0000256" key="1">
    <source>
        <dbReference type="ARBA" id="ARBA00004175"/>
    </source>
</evidence>
<evidence type="ECO:0000256" key="11">
    <source>
        <dbReference type="ARBA" id="ARBA00049811"/>
    </source>
</evidence>
<dbReference type="EMBL" id="CP092885">
    <property type="protein sequence ID" value="UYV83416.1"/>
    <property type="molecule type" value="Genomic_DNA"/>
</dbReference>
<dbReference type="SMART" id="SM00248">
    <property type="entry name" value="ANK"/>
    <property type="match status" value="3"/>
</dbReference>
<comment type="subunit">
    <text evidence="10">Homotetramer in membranes.</text>
</comment>
<accession>A0ABY6LSV7</accession>
<keyword evidence="3" id="KW-1052">Target cell membrane</keyword>
<proteinExistence type="inferred from homology"/>
<evidence type="ECO:0000256" key="12">
    <source>
        <dbReference type="PROSITE-ProRule" id="PRU00023"/>
    </source>
</evidence>
<evidence type="ECO:0000256" key="4">
    <source>
        <dbReference type="ARBA" id="ARBA00022737"/>
    </source>
</evidence>
<evidence type="ECO:0000256" key="3">
    <source>
        <dbReference type="ARBA" id="ARBA00022537"/>
    </source>
</evidence>
<keyword evidence="5" id="KW-0638">Presynaptic neurotoxin</keyword>
<dbReference type="InterPro" id="IPR036770">
    <property type="entry name" value="Ankyrin_rpt-contain_sf"/>
</dbReference>
<dbReference type="InterPro" id="IPR002110">
    <property type="entry name" value="Ankyrin_rpt"/>
</dbReference>
<keyword evidence="6 12" id="KW-0040">ANK repeat</keyword>
<name>A0ABY6LSV7_9ARAC</name>
<feature type="repeat" description="ANK" evidence="12">
    <location>
        <begin position="194"/>
        <end position="226"/>
    </location>
</feature>
<evidence type="ECO:0000256" key="2">
    <source>
        <dbReference type="ARBA" id="ARBA00022483"/>
    </source>
</evidence>
<evidence type="ECO:0000313" key="13">
    <source>
        <dbReference type="EMBL" id="UYV83416.1"/>
    </source>
</evidence>
<dbReference type="Pfam" id="PF12796">
    <property type="entry name" value="Ank_2"/>
    <property type="match status" value="1"/>
</dbReference>
<dbReference type="PROSITE" id="PS50088">
    <property type="entry name" value="ANK_REPEAT"/>
    <property type="match status" value="3"/>
</dbReference>
<feature type="repeat" description="ANK" evidence="12">
    <location>
        <begin position="127"/>
        <end position="159"/>
    </location>
</feature>
<dbReference type="PANTHER" id="PTHR24198">
    <property type="entry name" value="ANKYRIN REPEAT AND PROTEIN KINASE DOMAIN-CONTAINING PROTEIN"/>
    <property type="match status" value="1"/>
</dbReference>
<keyword evidence="5" id="KW-0800">Toxin</keyword>
<feature type="repeat" description="ANK" evidence="12">
    <location>
        <begin position="161"/>
        <end position="193"/>
    </location>
</feature>
<protein>
    <recommendedName>
        <fullName evidence="11">Alpha-latrotoxin</fullName>
    </recommendedName>
</protein>
<evidence type="ECO:0000256" key="5">
    <source>
        <dbReference type="ARBA" id="ARBA00023028"/>
    </source>
</evidence>
<keyword evidence="14" id="KW-1185">Reference proteome</keyword>
<evidence type="ECO:0000256" key="9">
    <source>
        <dbReference type="ARBA" id="ARBA00049657"/>
    </source>
</evidence>
<keyword evidence="8" id="KW-1053">Target membrane</keyword>
<keyword evidence="2" id="KW-0268">Exocytosis</keyword>
<dbReference type="Gene3D" id="1.25.40.20">
    <property type="entry name" value="Ankyrin repeat-containing domain"/>
    <property type="match status" value="1"/>
</dbReference>
<dbReference type="Pfam" id="PF00023">
    <property type="entry name" value="Ank"/>
    <property type="match status" value="1"/>
</dbReference>
<comment type="subcellular location">
    <subcellularLocation>
        <location evidence="1">Target cell membrane</location>
    </subcellularLocation>
</comment>
<evidence type="ECO:0000313" key="14">
    <source>
        <dbReference type="Proteomes" id="UP001235939"/>
    </source>
</evidence>
<dbReference type="SUPFAM" id="SSF48403">
    <property type="entry name" value="Ankyrin repeat"/>
    <property type="match status" value="1"/>
</dbReference>
<dbReference type="PANTHER" id="PTHR24198:SF165">
    <property type="entry name" value="ANKYRIN REPEAT-CONTAINING PROTEIN-RELATED"/>
    <property type="match status" value="1"/>
</dbReference>
<evidence type="ECO:0000256" key="7">
    <source>
        <dbReference type="ARBA" id="ARBA00023136"/>
    </source>
</evidence>
<keyword evidence="5" id="KW-0528">Neurotoxin</keyword>
<reference evidence="13 14" key="1">
    <citation type="submission" date="2022-03" db="EMBL/GenBank/DDBJ databases">
        <title>A chromosomal length assembly of Cordylochernes scorpioides.</title>
        <authorList>
            <person name="Zeh D."/>
            <person name="Zeh J."/>
        </authorList>
    </citation>
    <scope>NUCLEOTIDE SEQUENCE [LARGE SCALE GENOMIC DNA]</scope>
    <source>
        <strain evidence="13">IN4F17</strain>
        <tissue evidence="13">Whole Body</tissue>
    </source>
</reference>